<reference evidence="1 2" key="1">
    <citation type="journal article" date="2017" name="G3 (Bethesda)">
        <title>The Physical Genome Mapping of Anopheles albimanus Corrected Scaffold Misassemblies and Identified Interarm Rearrangements in Genus Anopheles.</title>
        <authorList>
            <person name="Artemov G.N."/>
            <person name="Peery A.N."/>
            <person name="Jiang X."/>
            <person name="Tu Z."/>
            <person name="Stegniy V.N."/>
            <person name="Sharakhova M.V."/>
            <person name="Sharakhov I.V."/>
        </authorList>
    </citation>
    <scope>NUCLEOTIDE SEQUENCE [LARGE SCALE GENOMIC DNA]</scope>
    <source>
        <strain evidence="1 2">ALBI9_A</strain>
    </source>
</reference>
<dbReference type="VEuPathDB" id="VectorBase:AALB014981"/>
<organism evidence="1 2">
    <name type="scientific">Anopheles albimanus</name>
    <name type="common">New world malaria mosquito</name>
    <dbReference type="NCBI Taxonomy" id="7167"/>
    <lineage>
        <taxon>Eukaryota</taxon>
        <taxon>Metazoa</taxon>
        <taxon>Ecdysozoa</taxon>
        <taxon>Arthropoda</taxon>
        <taxon>Hexapoda</taxon>
        <taxon>Insecta</taxon>
        <taxon>Pterygota</taxon>
        <taxon>Neoptera</taxon>
        <taxon>Endopterygota</taxon>
        <taxon>Diptera</taxon>
        <taxon>Nematocera</taxon>
        <taxon>Culicoidea</taxon>
        <taxon>Culicidae</taxon>
        <taxon>Anophelinae</taxon>
        <taxon>Anopheles</taxon>
    </lineage>
</organism>
<reference evidence="1" key="2">
    <citation type="submission" date="2022-08" db="UniProtKB">
        <authorList>
            <consortium name="EnsemblMetazoa"/>
        </authorList>
    </citation>
    <scope>IDENTIFICATION</scope>
    <source>
        <strain evidence="1">STECLA/ALBI9_A</strain>
    </source>
</reference>
<dbReference type="EnsemblMetazoa" id="AALB014981-RA">
    <property type="protein sequence ID" value="AALB014981-PA"/>
    <property type="gene ID" value="AALB014981"/>
</dbReference>
<dbReference type="Proteomes" id="UP000069272">
    <property type="component" value="Chromosome 3R"/>
</dbReference>
<evidence type="ECO:0000313" key="2">
    <source>
        <dbReference type="Proteomes" id="UP000069272"/>
    </source>
</evidence>
<evidence type="ECO:0000313" key="1">
    <source>
        <dbReference type="EnsemblMetazoa" id="AALB014981-PA"/>
    </source>
</evidence>
<accession>A0A182FZG6</accession>
<dbReference type="AlphaFoldDB" id="A0A182FZG6"/>
<sequence>MACAVPERLPRYRNVGPYRPRCSCPLLLATAT</sequence>
<proteinExistence type="predicted"/>
<name>A0A182FZG6_ANOAL</name>
<keyword evidence="2" id="KW-1185">Reference proteome</keyword>
<protein>
    <submittedName>
        <fullName evidence="1">Uncharacterized protein</fullName>
    </submittedName>
</protein>